<comment type="caution">
    <text evidence="2">The sequence shown here is derived from an EMBL/GenBank/DDBJ whole genome shotgun (WGS) entry which is preliminary data.</text>
</comment>
<feature type="compositionally biased region" description="Polar residues" evidence="1">
    <location>
        <begin position="1"/>
        <end position="11"/>
    </location>
</feature>
<gene>
    <name evidence="2" type="ORF">GCM10010405_54890</name>
</gene>
<sequence>MGRSQPGTTTARPLASSRHVPDPAVPCRGRCEAPPPYLNRVGRCHPRKGDPTPGWVARRPSRTVPSGPTPFPLARPGRTPAEAGPTRPPHPGPGRPIGHRGQHEDPGAEPGSAPPAARTDTA</sequence>
<proteinExistence type="predicted"/>
<evidence type="ECO:0000256" key="1">
    <source>
        <dbReference type="SAM" id="MobiDB-lite"/>
    </source>
</evidence>
<protein>
    <submittedName>
        <fullName evidence="2">Uncharacterized protein</fullName>
    </submittedName>
</protein>
<accession>A0ABP5XRW6</accession>
<evidence type="ECO:0000313" key="3">
    <source>
        <dbReference type="Proteomes" id="UP001501638"/>
    </source>
</evidence>
<keyword evidence="3" id="KW-1185">Reference proteome</keyword>
<name>A0ABP5XRW6_9ACTN</name>
<organism evidence="2 3">
    <name type="scientific">Streptomyces macrosporus</name>
    <dbReference type="NCBI Taxonomy" id="44032"/>
    <lineage>
        <taxon>Bacteria</taxon>
        <taxon>Bacillati</taxon>
        <taxon>Actinomycetota</taxon>
        <taxon>Actinomycetes</taxon>
        <taxon>Kitasatosporales</taxon>
        <taxon>Streptomycetaceae</taxon>
        <taxon>Streptomyces</taxon>
    </lineage>
</organism>
<dbReference type="EMBL" id="BAAASZ010000042">
    <property type="protein sequence ID" value="GAA2463407.1"/>
    <property type="molecule type" value="Genomic_DNA"/>
</dbReference>
<reference evidence="3" key="1">
    <citation type="journal article" date="2019" name="Int. J. Syst. Evol. Microbiol.">
        <title>The Global Catalogue of Microorganisms (GCM) 10K type strain sequencing project: providing services to taxonomists for standard genome sequencing and annotation.</title>
        <authorList>
            <consortium name="The Broad Institute Genomics Platform"/>
            <consortium name="The Broad Institute Genome Sequencing Center for Infectious Disease"/>
            <person name="Wu L."/>
            <person name="Ma J."/>
        </authorList>
    </citation>
    <scope>NUCLEOTIDE SEQUENCE [LARGE SCALE GENOMIC DNA]</scope>
    <source>
        <strain evidence="3">JCM 6305</strain>
    </source>
</reference>
<feature type="region of interest" description="Disordered" evidence="1">
    <location>
        <begin position="1"/>
        <end position="122"/>
    </location>
</feature>
<feature type="compositionally biased region" description="Low complexity" evidence="1">
    <location>
        <begin position="108"/>
        <end position="122"/>
    </location>
</feature>
<dbReference type="Proteomes" id="UP001501638">
    <property type="component" value="Unassembled WGS sequence"/>
</dbReference>
<evidence type="ECO:0000313" key="2">
    <source>
        <dbReference type="EMBL" id="GAA2463407.1"/>
    </source>
</evidence>